<accession>M0CFL2</accession>
<evidence type="ECO:0000313" key="9">
    <source>
        <dbReference type="Proteomes" id="UP000011615"/>
    </source>
</evidence>
<feature type="transmembrane region" description="Helical" evidence="5">
    <location>
        <begin position="76"/>
        <end position="97"/>
    </location>
</feature>
<evidence type="ECO:0000256" key="3">
    <source>
        <dbReference type="PROSITE-ProRule" id="PRU00284"/>
    </source>
</evidence>
<comment type="caution">
    <text evidence="8">The sequence shown here is derived from an EMBL/GenBank/DDBJ whole genome shotgun (WGS) entry which is preliminary data.</text>
</comment>
<feature type="coiled-coil region" evidence="4">
    <location>
        <begin position="276"/>
        <end position="320"/>
    </location>
</feature>
<feature type="coiled-coil region" evidence="4">
    <location>
        <begin position="467"/>
        <end position="494"/>
    </location>
</feature>
<evidence type="ECO:0000256" key="1">
    <source>
        <dbReference type="ARBA" id="ARBA00023224"/>
    </source>
</evidence>
<dbReference type="GO" id="GO:0016020">
    <property type="term" value="C:membrane"/>
    <property type="evidence" value="ECO:0007669"/>
    <property type="project" value="InterPro"/>
</dbReference>
<evidence type="ECO:0000259" key="6">
    <source>
        <dbReference type="PROSITE" id="PS50111"/>
    </source>
</evidence>
<feature type="transmembrane region" description="Helical" evidence="5">
    <location>
        <begin position="45"/>
        <end position="64"/>
    </location>
</feature>
<organism evidence="8 9">
    <name type="scientific">Natrinema limicola JCM 13563</name>
    <dbReference type="NCBI Taxonomy" id="1230457"/>
    <lineage>
        <taxon>Archaea</taxon>
        <taxon>Methanobacteriati</taxon>
        <taxon>Methanobacteriota</taxon>
        <taxon>Stenosarchaea group</taxon>
        <taxon>Halobacteria</taxon>
        <taxon>Halobacteriales</taxon>
        <taxon>Natrialbaceae</taxon>
        <taxon>Natrinema</taxon>
    </lineage>
</organism>
<dbReference type="PRINTS" id="PR00260">
    <property type="entry name" value="CHEMTRNSDUCR"/>
</dbReference>
<dbReference type="CDD" id="cd06225">
    <property type="entry name" value="HAMP"/>
    <property type="match status" value="1"/>
</dbReference>
<evidence type="ECO:0000256" key="4">
    <source>
        <dbReference type="SAM" id="Coils"/>
    </source>
</evidence>
<feature type="transmembrane region" description="Helical" evidence="5">
    <location>
        <begin position="6"/>
        <end position="25"/>
    </location>
</feature>
<comment type="similarity">
    <text evidence="2">Belongs to the methyl-accepting chemotaxis (MCP) protein family.</text>
</comment>
<dbReference type="eggNOG" id="arCOG02320">
    <property type="taxonomic scope" value="Archaea"/>
</dbReference>
<dbReference type="GO" id="GO:0006935">
    <property type="term" value="P:chemotaxis"/>
    <property type="evidence" value="ECO:0007669"/>
    <property type="project" value="InterPro"/>
</dbReference>
<sequence length="505" mass="54209">MAAVSMIVLGLIAAGTLVMFGSILYARRLFLRLNEESYRRRWRGLLALMVFFLLGYVAALWIAFSGQELRFQLLTGFVFLFGAVFVLFVVNVGLLTVNDLQDKNESLQTKIKEVEQARQEAVTLREETDQLNQHLEQQADEYATVMQACAAGDLTQRLDPDSENEAMAEIAREFNDMLAKLESTTEDLMAFAQDVAAASESVTSSAEEVHSASEQVSTSIQEIADGADQQHEYLRSVTTELDSLSTTTEEIAVSSNEVAEIAERTVDTGQEGKEAAQAAISAMDEIEAEAADAVAEMHRLEDEVQQIDELINTISEIAHQTNMLALNANIEVSRATSASGDDGFSAVATEVKTLSEDAAEAAEKAEARLEAIRDRTEASTAEVERTNAGIKDASEQVQEAVAALASITDLAEETNVGIQEISAASEAQAASTQEVVAMVDDVAAISESTSTGTESVAAAAEEQTTALTEVSTSAEQLSNQAARLSRALRYFETDAAATSAVPTDA</sequence>
<feature type="domain" description="HAMP" evidence="7">
    <location>
        <begin position="133"/>
        <end position="186"/>
    </location>
</feature>
<dbReference type="InterPro" id="IPR004089">
    <property type="entry name" value="MCPsignal_dom"/>
</dbReference>
<dbReference type="InterPro" id="IPR004090">
    <property type="entry name" value="Chemotax_Me-accpt_rcpt"/>
</dbReference>
<feature type="domain" description="Methyl-accepting transducer" evidence="6">
    <location>
        <begin position="205"/>
        <end position="443"/>
    </location>
</feature>
<evidence type="ECO:0000256" key="2">
    <source>
        <dbReference type="ARBA" id="ARBA00029447"/>
    </source>
</evidence>
<dbReference type="PANTHER" id="PTHR32089">
    <property type="entry name" value="METHYL-ACCEPTING CHEMOTAXIS PROTEIN MCPB"/>
    <property type="match status" value="1"/>
</dbReference>
<dbReference type="PROSITE" id="PS50111">
    <property type="entry name" value="CHEMOTAXIS_TRANSDUC_2"/>
    <property type="match status" value="1"/>
</dbReference>
<dbReference type="Pfam" id="PF00015">
    <property type="entry name" value="MCPsignal"/>
    <property type="match status" value="1"/>
</dbReference>
<keyword evidence="5" id="KW-0812">Transmembrane</keyword>
<dbReference type="PANTHER" id="PTHR32089:SF112">
    <property type="entry name" value="LYSOZYME-LIKE PROTEIN-RELATED"/>
    <property type="match status" value="1"/>
</dbReference>
<keyword evidence="5" id="KW-0472">Membrane</keyword>
<feature type="coiled-coil region" evidence="4">
    <location>
        <begin position="97"/>
        <end position="141"/>
    </location>
</feature>
<evidence type="ECO:0000313" key="8">
    <source>
        <dbReference type="EMBL" id="ELZ20674.1"/>
    </source>
</evidence>
<dbReference type="GO" id="GO:0004888">
    <property type="term" value="F:transmembrane signaling receptor activity"/>
    <property type="evidence" value="ECO:0007669"/>
    <property type="project" value="InterPro"/>
</dbReference>
<protein>
    <submittedName>
        <fullName evidence="8">Methyl-accepting chemotaxis sensory transducer</fullName>
    </submittedName>
</protein>
<evidence type="ECO:0000256" key="5">
    <source>
        <dbReference type="SAM" id="Phobius"/>
    </source>
</evidence>
<dbReference type="Proteomes" id="UP000011615">
    <property type="component" value="Unassembled WGS sequence"/>
</dbReference>
<keyword evidence="1 3" id="KW-0807">Transducer</keyword>
<gene>
    <name evidence="8" type="ORF">C476_10147</name>
</gene>
<dbReference type="SMART" id="SM00304">
    <property type="entry name" value="HAMP"/>
    <property type="match status" value="1"/>
</dbReference>
<dbReference type="AlphaFoldDB" id="M0CFL2"/>
<evidence type="ECO:0000259" key="7">
    <source>
        <dbReference type="PROSITE" id="PS50885"/>
    </source>
</evidence>
<dbReference type="RefSeq" id="WP_008012480.1">
    <property type="nucleotide sequence ID" value="NZ_AOIT01000036.1"/>
</dbReference>
<name>M0CFL2_9EURY</name>
<keyword evidence="4" id="KW-0175">Coiled coil</keyword>
<dbReference type="OrthoDB" id="8523at2157"/>
<dbReference type="EMBL" id="AOIT01000036">
    <property type="protein sequence ID" value="ELZ20674.1"/>
    <property type="molecule type" value="Genomic_DNA"/>
</dbReference>
<dbReference type="Gene3D" id="1.10.287.950">
    <property type="entry name" value="Methyl-accepting chemotaxis protein"/>
    <property type="match status" value="1"/>
</dbReference>
<keyword evidence="5" id="KW-1133">Transmembrane helix</keyword>
<reference evidence="8 9" key="1">
    <citation type="journal article" date="2014" name="PLoS Genet.">
        <title>Phylogenetically driven sequencing of extremely halophilic archaea reveals strategies for static and dynamic osmo-response.</title>
        <authorList>
            <person name="Becker E.A."/>
            <person name="Seitzer P.M."/>
            <person name="Tritt A."/>
            <person name="Larsen D."/>
            <person name="Krusor M."/>
            <person name="Yao A.I."/>
            <person name="Wu D."/>
            <person name="Madern D."/>
            <person name="Eisen J.A."/>
            <person name="Darling A.E."/>
            <person name="Facciotti M.T."/>
        </authorList>
    </citation>
    <scope>NUCLEOTIDE SEQUENCE [LARGE SCALE GENOMIC DNA]</scope>
    <source>
        <strain evidence="8 9">JCM 13563</strain>
    </source>
</reference>
<dbReference type="PATRIC" id="fig|1230457.4.peg.2046"/>
<dbReference type="STRING" id="1230457.C476_10147"/>
<dbReference type="SMART" id="SM00283">
    <property type="entry name" value="MA"/>
    <property type="match status" value="1"/>
</dbReference>
<dbReference type="PROSITE" id="PS50885">
    <property type="entry name" value="HAMP"/>
    <property type="match status" value="1"/>
</dbReference>
<proteinExistence type="inferred from homology"/>
<dbReference type="InterPro" id="IPR003660">
    <property type="entry name" value="HAMP_dom"/>
</dbReference>
<feature type="coiled-coil region" evidence="4">
    <location>
        <begin position="355"/>
        <end position="382"/>
    </location>
</feature>
<dbReference type="SUPFAM" id="SSF58104">
    <property type="entry name" value="Methyl-accepting chemotaxis protein (MCP) signaling domain"/>
    <property type="match status" value="1"/>
</dbReference>
<keyword evidence="9" id="KW-1185">Reference proteome</keyword>
<dbReference type="GO" id="GO:0007165">
    <property type="term" value="P:signal transduction"/>
    <property type="evidence" value="ECO:0007669"/>
    <property type="project" value="UniProtKB-KW"/>
</dbReference>